<protein>
    <submittedName>
        <fullName evidence="2">Uncharacterized protein</fullName>
    </submittedName>
</protein>
<organism evidence="2 3">
    <name type="scientific">Thalassobacterium sedimentorum</name>
    <dbReference type="NCBI Taxonomy" id="3041258"/>
    <lineage>
        <taxon>Bacteria</taxon>
        <taxon>Pseudomonadati</taxon>
        <taxon>Verrucomicrobiota</taxon>
        <taxon>Opitutia</taxon>
        <taxon>Puniceicoccales</taxon>
        <taxon>Coraliomargaritaceae</taxon>
        <taxon>Thalassobacterium</taxon>
    </lineage>
</organism>
<feature type="signal peptide" evidence="1">
    <location>
        <begin position="1"/>
        <end position="19"/>
    </location>
</feature>
<dbReference type="Proteomes" id="UP001243717">
    <property type="component" value="Unassembled WGS sequence"/>
</dbReference>
<dbReference type="EMBL" id="JARXIC010000036">
    <property type="protein sequence ID" value="MDQ8195885.1"/>
    <property type="molecule type" value="Genomic_DNA"/>
</dbReference>
<proteinExistence type="predicted"/>
<name>A0ABU1AM57_9BACT</name>
<accession>A0ABU1AM57</accession>
<evidence type="ECO:0000256" key="1">
    <source>
        <dbReference type="SAM" id="SignalP"/>
    </source>
</evidence>
<feature type="chain" id="PRO_5046748557" evidence="1">
    <location>
        <begin position="20"/>
        <end position="326"/>
    </location>
</feature>
<keyword evidence="3" id="KW-1185">Reference proteome</keyword>
<reference evidence="2 3" key="1">
    <citation type="submission" date="2023-04" db="EMBL/GenBank/DDBJ databases">
        <title>A novel bacteria isolated from coastal sediment.</title>
        <authorList>
            <person name="Liu X.-J."/>
            <person name="Du Z.-J."/>
        </authorList>
    </citation>
    <scope>NUCLEOTIDE SEQUENCE [LARGE SCALE GENOMIC DNA]</scope>
    <source>
        <strain evidence="2 3">SDUM461004</strain>
    </source>
</reference>
<sequence length="326" mass="36236">MKKLIISTLIASTCAAASAAVVIIDPPQANSLILENFSGTSDPSSEQRNGVRFVAAQDGVAKYSITDRADPQLIFRGYVGGVDFANYPNVRIRHSFSESNQSGSVYPMPAREGKMGKVSINHTLAGRQVVLEEYPPLGQGLRLDPVDGDHVPGEYCIDYIILDRGRTLGFEFDQKDTTRGGLNNFFIGNNLGGENGKEIVSGIDRGVYHGEPMSSDSMMILQLTPATGLTAINSKIYKFIEVRMRVLEPQQGVGTIFFRSETANSGSSKIEFDLVDDEYFHTYLIDLREDASWNSGMINSFRFDPTNRKQEFEIDHIRFYETVKFK</sequence>
<evidence type="ECO:0000313" key="3">
    <source>
        <dbReference type="Proteomes" id="UP001243717"/>
    </source>
</evidence>
<comment type="caution">
    <text evidence="2">The sequence shown here is derived from an EMBL/GenBank/DDBJ whole genome shotgun (WGS) entry which is preliminary data.</text>
</comment>
<keyword evidence="1" id="KW-0732">Signal</keyword>
<evidence type="ECO:0000313" key="2">
    <source>
        <dbReference type="EMBL" id="MDQ8195885.1"/>
    </source>
</evidence>
<gene>
    <name evidence="2" type="ORF">QEH59_15735</name>
</gene>
<dbReference type="RefSeq" id="WP_308986332.1">
    <property type="nucleotide sequence ID" value="NZ_JARXIC010000036.1"/>
</dbReference>